<evidence type="ECO:0000313" key="3">
    <source>
        <dbReference type="Proteomes" id="UP000034932"/>
    </source>
</evidence>
<dbReference type="EMBL" id="LBVW01000004">
    <property type="protein sequence ID" value="KKQ94107.1"/>
    <property type="molecule type" value="Genomic_DNA"/>
</dbReference>
<feature type="transmembrane region" description="Helical" evidence="1">
    <location>
        <begin position="99"/>
        <end position="121"/>
    </location>
</feature>
<proteinExistence type="predicted"/>
<keyword evidence="1" id="KW-1133">Transmembrane helix</keyword>
<organism evidence="2 3">
    <name type="scientific">Candidatus Woesebacteria bacterium GW2011_GWB1_39_10b</name>
    <dbReference type="NCBI Taxonomy" id="1618573"/>
    <lineage>
        <taxon>Bacteria</taxon>
        <taxon>Candidatus Woeseibacteriota</taxon>
    </lineage>
</organism>
<sequence length="273" mass="31113">MQSSFLPSRPLSLNKQFNMATREITFQIPTIDRLEIINRLADFTNKITSLKNRVGHYLSDFLTKLKERRKGRDEFQSTSLGNKRFDFSSSKLRKPLKNILLLIIALAIIFGIGKVVSSISLQNSSSGKLEVEKAKKSQVLNREFSFPLKDSQGEQIGEVKYMVEKAELMDEIIVEGKRAKAVKGRIFLIFTIKISNGYTQAIEMNTKDYARLSVNGNFDEWLAPDIHNDPVEVQAISTKYTRLGFPINENDKNLVLRIGEIEGEKQEIPLELK</sequence>
<accession>A0A0G0LSX1</accession>
<keyword evidence="1" id="KW-0472">Membrane</keyword>
<keyword evidence="1" id="KW-0812">Transmembrane</keyword>
<comment type="caution">
    <text evidence="2">The sequence shown here is derived from an EMBL/GenBank/DDBJ whole genome shotgun (WGS) entry which is preliminary data.</text>
</comment>
<reference evidence="2 3" key="1">
    <citation type="journal article" date="2015" name="Nature">
        <title>rRNA introns, odd ribosomes, and small enigmatic genomes across a large radiation of phyla.</title>
        <authorList>
            <person name="Brown C.T."/>
            <person name="Hug L.A."/>
            <person name="Thomas B.C."/>
            <person name="Sharon I."/>
            <person name="Castelle C.J."/>
            <person name="Singh A."/>
            <person name="Wilkins M.J."/>
            <person name="Williams K.H."/>
            <person name="Banfield J.F."/>
        </authorList>
    </citation>
    <scope>NUCLEOTIDE SEQUENCE [LARGE SCALE GENOMIC DNA]</scope>
</reference>
<dbReference type="STRING" id="1618573.UT19_C0004G0068"/>
<dbReference type="AlphaFoldDB" id="A0A0G0LSX1"/>
<evidence type="ECO:0000313" key="2">
    <source>
        <dbReference type="EMBL" id="KKQ94107.1"/>
    </source>
</evidence>
<protein>
    <recommendedName>
        <fullName evidence="4">DUF4352 domain-containing protein</fullName>
    </recommendedName>
</protein>
<evidence type="ECO:0008006" key="4">
    <source>
        <dbReference type="Google" id="ProtNLM"/>
    </source>
</evidence>
<dbReference type="Proteomes" id="UP000034932">
    <property type="component" value="Unassembled WGS sequence"/>
</dbReference>
<name>A0A0G0LSX1_9BACT</name>
<evidence type="ECO:0000256" key="1">
    <source>
        <dbReference type="SAM" id="Phobius"/>
    </source>
</evidence>
<gene>
    <name evidence="2" type="ORF">UT19_C0004G0068</name>
</gene>